<dbReference type="GO" id="GO:0016787">
    <property type="term" value="F:hydrolase activity"/>
    <property type="evidence" value="ECO:0007669"/>
    <property type="project" value="UniProtKB-KW"/>
</dbReference>
<dbReference type="EMBL" id="BASZ01000011">
    <property type="protein sequence ID" value="GAD50700.1"/>
    <property type="molecule type" value="Genomic_DNA"/>
</dbReference>
<proteinExistence type="predicted"/>
<dbReference type="InterPro" id="IPR022445">
    <property type="entry name" value="Sortase_proteobact_type"/>
</dbReference>
<evidence type="ECO:0000256" key="1">
    <source>
        <dbReference type="ARBA" id="ARBA00022801"/>
    </source>
</evidence>
<dbReference type="InterPro" id="IPR005754">
    <property type="entry name" value="Sortase"/>
</dbReference>
<gene>
    <name evidence="3" type="ORF">NT2_11_00080</name>
</gene>
<feature type="transmembrane region" description="Helical" evidence="2">
    <location>
        <begin position="22"/>
        <end position="47"/>
    </location>
</feature>
<keyword evidence="2" id="KW-0812">Transmembrane</keyword>
<dbReference type="NCBIfam" id="TIGR03784">
    <property type="entry name" value="marine_sortase"/>
    <property type="match status" value="1"/>
</dbReference>
<accession>U2YP67</accession>
<dbReference type="AlphaFoldDB" id="U2YP67"/>
<dbReference type="SUPFAM" id="SSF63817">
    <property type="entry name" value="Sortase"/>
    <property type="match status" value="1"/>
</dbReference>
<evidence type="ECO:0000313" key="3">
    <source>
        <dbReference type="EMBL" id="GAD50700.1"/>
    </source>
</evidence>
<sequence length="202" mass="21971">MIAALHAGVKGGRAVGRALTNLFLIGLCILGVWLMVSAAVIPVKAWVAQILLDRAFEQSVAQGTRIKPWPWADMAPVARITVPRLGVSDIVLSGGSGQAMAFGPTMLAAREPVTVMAAHRDTHFAFLQHLRRGDRVVVRSVAGELRTYTVTGTQVVHWDRFAYPADPADRVLALTTCYPFGATVRGPLRYVVWARMDADDPR</sequence>
<dbReference type="Proteomes" id="UP000016568">
    <property type="component" value="Unassembled WGS sequence"/>
</dbReference>
<evidence type="ECO:0008006" key="5">
    <source>
        <dbReference type="Google" id="ProtNLM"/>
    </source>
</evidence>
<dbReference type="KEGG" id="ntd:EGO55_06955"/>
<dbReference type="InterPro" id="IPR041999">
    <property type="entry name" value="Sortase_D_1"/>
</dbReference>
<keyword evidence="4" id="KW-1185">Reference proteome</keyword>
<dbReference type="RefSeq" id="WP_021691518.1">
    <property type="nucleotide sequence ID" value="NZ_BASZ01000011.1"/>
</dbReference>
<evidence type="ECO:0000256" key="2">
    <source>
        <dbReference type="SAM" id="Phobius"/>
    </source>
</evidence>
<dbReference type="Pfam" id="PF04203">
    <property type="entry name" value="Sortase"/>
    <property type="match status" value="1"/>
</dbReference>
<dbReference type="Gene3D" id="2.40.260.10">
    <property type="entry name" value="Sortase"/>
    <property type="match status" value="1"/>
</dbReference>
<evidence type="ECO:0000313" key="4">
    <source>
        <dbReference type="Proteomes" id="UP000016568"/>
    </source>
</evidence>
<dbReference type="CDD" id="cd05828">
    <property type="entry name" value="Sortase_D_1"/>
    <property type="match status" value="1"/>
</dbReference>
<dbReference type="InterPro" id="IPR023365">
    <property type="entry name" value="Sortase_dom-sf"/>
</dbReference>
<keyword evidence="2" id="KW-1133">Transmembrane helix</keyword>
<dbReference type="eggNOG" id="COG3764">
    <property type="taxonomic scope" value="Bacteria"/>
</dbReference>
<protein>
    <recommendedName>
        <fullName evidence="5">Peptidase C60 family protein</fullName>
    </recommendedName>
</protein>
<keyword evidence="2" id="KW-0472">Membrane</keyword>
<dbReference type="OrthoDB" id="9790661at2"/>
<organism evidence="3 4">
    <name type="scientific">Caenibius tardaugens NBRC 16725</name>
    <dbReference type="NCBI Taxonomy" id="1219035"/>
    <lineage>
        <taxon>Bacteria</taxon>
        <taxon>Pseudomonadati</taxon>
        <taxon>Pseudomonadota</taxon>
        <taxon>Alphaproteobacteria</taxon>
        <taxon>Sphingomonadales</taxon>
        <taxon>Erythrobacteraceae</taxon>
        <taxon>Caenibius</taxon>
    </lineage>
</organism>
<name>U2YP67_9SPHN</name>
<comment type="caution">
    <text evidence="3">The sequence shown here is derived from an EMBL/GenBank/DDBJ whole genome shotgun (WGS) entry which is preliminary data.</text>
</comment>
<keyword evidence="1" id="KW-0378">Hydrolase</keyword>
<reference evidence="3 4" key="1">
    <citation type="submission" date="2013-09" db="EMBL/GenBank/DDBJ databases">
        <title>Whole genome shotgun sequence of Novosphingobium tardaugens NBRC 16725.</title>
        <authorList>
            <person name="Isaki S."/>
            <person name="Hosoyama A."/>
            <person name="Tsuchikane K."/>
            <person name="Katsumata H."/>
            <person name="Ando Y."/>
            <person name="Yamazaki S."/>
            <person name="Fujita N."/>
        </authorList>
    </citation>
    <scope>NUCLEOTIDE SEQUENCE [LARGE SCALE GENOMIC DNA]</scope>
    <source>
        <strain evidence="3 4">NBRC 16725</strain>
    </source>
</reference>